<dbReference type="AlphaFoldDB" id="A0A316U592"/>
<feature type="transmembrane region" description="Helical" evidence="6">
    <location>
        <begin position="160"/>
        <end position="180"/>
    </location>
</feature>
<feature type="transmembrane region" description="Helical" evidence="6">
    <location>
        <begin position="249"/>
        <end position="268"/>
    </location>
</feature>
<gene>
    <name evidence="8" type="ORF">BCV69DRAFT_299760</name>
</gene>
<feature type="transmembrane region" description="Helical" evidence="6">
    <location>
        <begin position="527"/>
        <end position="546"/>
    </location>
</feature>
<dbReference type="PANTHER" id="PTHR23502:SF5">
    <property type="entry name" value="QUINIDINE RESISTANCE PROTEIN 3"/>
    <property type="match status" value="1"/>
</dbReference>
<keyword evidence="3 6" id="KW-1133">Transmembrane helix</keyword>
<evidence type="ECO:0000256" key="3">
    <source>
        <dbReference type="ARBA" id="ARBA00022989"/>
    </source>
</evidence>
<feature type="transmembrane region" description="Helical" evidence="6">
    <location>
        <begin position="126"/>
        <end position="148"/>
    </location>
</feature>
<dbReference type="PANTHER" id="PTHR23502">
    <property type="entry name" value="MAJOR FACILITATOR SUPERFAMILY"/>
    <property type="match status" value="1"/>
</dbReference>
<feature type="domain" description="Major facilitator superfamily (MFS) profile" evidence="7">
    <location>
        <begin position="95"/>
        <end position="640"/>
    </location>
</feature>
<dbReference type="STRING" id="1684307.A0A316U592"/>
<dbReference type="GeneID" id="37016101"/>
<feature type="transmembrane region" description="Helical" evidence="6">
    <location>
        <begin position="552"/>
        <end position="577"/>
    </location>
</feature>
<keyword evidence="2 6" id="KW-0812">Transmembrane</keyword>
<sequence>MAGEHAGIEQEAAQIAVAGAATAAIPGADCDAELEHTQQRSSSSAVEPGISPEDVEARAATTPSSESPAEVKYDIEHMPVHDDPRLWSKSRKYGIVAIVSAGALIPAMAANAYFPAISDLESDLNASQSSITLSLSLYILFQGTVPLLWSPVSELIGRKLVFCVAMALFTISSGFVALSHNMATVIALRSVAAAGSSACLSIAAGTLADLFEVEERGVIVGIYYCAPITGPAIAPILGGAFTELGGWRAVFYFLAALGAASFLGYCCLKETFRTERSAAWQKARKNAIEKAGGQDSEKVGQHGEGESKTAHFIQGVKHLVHMDARNSSDKSSEPVAELPTRPHAPHEPPSFYGPADEYALTHHETHADRPVDMGNRRVTLSHQAEQANGRPNVQRRDTLRRVMSAHSVQVGRITTRDGAEMNFKPSLADVSPLGSATYVLKQPHNLAALLYSGTVFAAQYSLSYTATTTFQAAPYNFSPILIGCVLLSLGAGGVFGSVIGGRISDHRLRVIAAKTGKRAEPEERLKTIIIPMLVVLPAFVGYGWAIEYHTNVAVPVVILVILGYAQMHAYSTTLSYLVDSNPGRTSGAVAVNSACRGLLAFVASEVSQPILDAVGNGAMQTGWAVLIALTTAWLCLTARRGKTWRDDDWKWPRMWRREQWKSGRVGGSRWVLQRQLEREGVETVTDQQRSAT</sequence>
<keyword evidence="4 6" id="KW-0472">Membrane</keyword>
<evidence type="ECO:0000256" key="6">
    <source>
        <dbReference type="SAM" id="Phobius"/>
    </source>
</evidence>
<dbReference type="EMBL" id="KZ819329">
    <property type="protein sequence ID" value="PWN20004.1"/>
    <property type="molecule type" value="Genomic_DNA"/>
</dbReference>
<organism evidence="8 9">
    <name type="scientific">Pseudomicrostroma glucosiphilum</name>
    <dbReference type="NCBI Taxonomy" id="1684307"/>
    <lineage>
        <taxon>Eukaryota</taxon>
        <taxon>Fungi</taxon>
        <taxon>Dikarya</taxon>
        <taxon>Basidiomycota</taxon>
        <taxon>Ustilaginomycotina</taxon>
        <taxon>Exobasidiomycetes</taxon>
        <taxon>Microstromatales</taxon>
        <taxon>Microstromatales incertae sedis</taxon>
        <taxon>Pseudomicrostroma</taxon>
    </lineage>
</organism>
<feature type="transmembrane region" description="Helical" evidence="6">
    <location>
        <begin position="93"/>
        <end position="114"/>
    </location>
</feature>
<feature type="transmembrane region" description="Helical" evidence="6">
    <location>
        <begin position="218"/>
        <end position="237"/>
    </location>
</feature>
<feature type="region of interest" description="Disordered" evidence="5">
    <location>
        <begin position="28"/>
        <end position="75"/>
    </location>
</feature>
<dbReference type="RefSeq" id="XP_025347164.1">
    <property type="nucleotide sequence ID" value="XM_025494367.1"/>
</dbReference>
<dbReference type="Gene3D" id="1.20.1250.20">
    <property type="entry name" value="MFS general substrate transporter like domains"/>
    <property type="match status" value="1"/>
</dbReference>
<protein>
    <submittedName>
        <fullName evidence="8">MFS general substrate transporter</fullName>
    </submittedName>
</protein>
<accession>A0A316U592</accession>
<feature type="transmembrane region" description="Helical" evidence="6">
    <location>
        <begin position="589"/>
        <end position="611"/>
    </location>
</feature>
<evidence type="ECO:0000256" key="4">
    <source>
        <dbReference type="ARBA" id="ARBA00023136"/>
    </source>
</evidence>
<dbReference type="InterPro" id="IPR036259">
    <property type="entry name" value="MFS_trans_sf"/>
</dbReference>
<dbReference type="SUPFAM" id="SSF103473">
    <property type="entry name" value="MFS general substrate transporter"/>
    <property type="match status" value="1"/>
</dbReference>
<evidence type="ECO:0000256" key="2">
    <source>
        <dbReference type="ARBA" id="ARBA00022692"/>
    </source>
</evidence>
<dbReference type="Gene3D" id="1.20.1720.10">
    <property type="entry name" value="Multidrug resistance protein D"/>
    <property type="match status" value="1"/>
</dbReference>
<feature type="transmembrane region" description="Helical" evidence="6">
    <location>
        <begin position="477"/>
        <end position="499"/>
    </location>
</feature>
<dbReference type="GO" id="GO:0022857">
    <property type="term" value="F:transmembrane transporter activity"/>
    <property type="evidence" value="ECO:0007669"/>
    <property type="project" value="InterPro"/>
</dbReference>
<dbReference type="Pfam" id="PF07690">
    <property type="entry name" value="MFS_1"/>
    <property type="match status" value="1"/>
</dbReference>
<dbReference type="InterPro" id="IPR011701">
    <property type="entry name" value="MFS"/>
</dbReference>
<dbReference type="GO" id="GO:0005886">
    <property type="term" value="C:plasma membrane"/>
    <property type="evidence" value="ECO:0007669"/>
    <property type="project" value="TreeGrafter"/>
</dbReference>
<reference evidence="8 9" key="1">
    <citation type="journal article" date="2018" name="Mol. Biol. Evol.">
        <title>Broad Genomic Sampling Reveals a Smut Pathogenic Ancestry of the Fungal Clade Ustilaginomycotina.</title>
        <authorList>
            <person name="Kijpornyongpan T."/>
            <person name="Mondo S.J."/>
            <person name="Barry K."/>
            <person name="Sandor L."/>
            <person name="Lee J."/>
            <person name="Lipzen A."/>
            <person name="Pangilinan J."/>
            <person name="LaButti K."/>
            <person name="Hainaut M."/>
            <person name="Henrissat B."/>
            <person name="Grigoriev I.V."/>
            <person name="Spatafora J.W."/>
            <person name="Aime M.C."/>
        </authorList>
    </citation>
    <scope>NUCLEOTIDE SEQUENCE [LARGE SCALE GENOMIC DNA]</scope>
    <source>
        <strain evidence="8 9">MCA 4718</strain>
    </source>
</reference>
<name>A0A316U592_9BASI</name>
<feature type="region of interest" description="Disordered" evidence="5">
    <location>
        <begin position="324"/>
        <end position="356"/>
    </location>
</feature>
<dbReference type="InterPro" id="IPR020846">
    <property type="entry name" value="MFS_dom"/>
</dbReference>
<feature type="transmembrane region" description="Helical" evidence="6">
    <location>
        <begin position="186"/>
        <end position="211"/>
    </location>
</feature>
<feature type="transmembrane region" description="Helical" evidence="6">
    <location>
        <begin position="446"/>
        <end position="465"/>
    </location>
</feature>
<evidence type="ECO:0000313" key="8">
    <source>
        <dbReference type="EMBL" id="PWN20004.1"/>
    </source>
</evidence>
<dbReference type="PROSITE" id="PS50850">
    <property type="entry name" value="MFS"/>
    <property type="match status" value="1"/>
</dbReference>
<evidence type="ECO:0000256" key="5">
    <source>
        <dbReference type="SAM" id="MobiDB-lite"/>
    </source>
</evidence>
<dbReference type="OrthoDB" id="2585655at2759"/>
<dbReference type="Proteomes" id="UP000245942">
    <property type="component" value="Unassembled WGS sequence"/>
</dbReference>
<proteinExistence type="predicted"/>
<keyword evidence="9" id="KW-1185">Reference proteome</keyword>
<evidence type="ECO:0000256" key="1">
    <source>
        <dbReference type="ARBA" id="ARBA00004141"/>
    </source>
</evidence>
<evidence type="ECO:0000313" key="9">
    <source>
        <dbReference type="Proteomes" id="UP000245942"/>
    </source>
</evidence>
<feature type="transmembrane region" description="Helical" evidence="6">
    <location>
        <begin position="617"/>
        <end position="636"/>
    </location>
</feature>
<evidence type="ECO:0000259" key="7">
    <source>
        <dbReference type="PROSITE" id="PS50850"/>
    </source>
</evidence>
<comment type="subcellular location">
    <subcellularLocation>
        <location evidence="1">Membrane</location>
        <topology evidence="1">Multi-pass membrane protein</topology>
    </subcellularLocation>
</comment>